<sequence>MPKTDLNHTPDGHGIQQHSAGDLFPLVIVKQGPLWYWVDPIKRVASGGWFDQRWAVQRATRWLRVRAKAGPASWVRQIRPDRAATYDRLHGLA</sequence>
<protein>
    <submittedName>
        <fullName evidence="1">Uncharacterized protein</fullName>
    </submittedName>
</protein>
<gene>
    <name evidence="1" type="ORF">Axy09_005</name>
</gene>
<name>A0A514CTU3_9CAUD</name>
<evidence type="ECO:0000313" key="2">
    <source>
        <dbReference type="Proteomes" id="UP000316962"/>
    </source>
</evidence>
<organism evidence="1 2">
    <name type="scientific">Achromobacter phage vB_AxyP_19-32_Axy09</name>
    <dbReference type="NCBI Taxonomy" id="2591040"/>
    <lineage>
        <taxon>Viruses</taxon>
        <taxon>Duplodnaviria</taxon>
        <taxon>Heunggongvirae</taxon>
        <taxon>Uroviricota</taxon>
        <taxon>Caudoviricetes</taxon>
        <taxon>Autographivirales</taxon>
        <taxon>Autoscriptoviridae</taxon>
        <taxon>Axyvirus</taxon>
        <taxon>Axyvirus 1932Axy09</taxon>
    </lineage>
</organism>
<evidence type="ECO:0000313" key="1">
    <source>
        <dbReference type="EMBL" id="QDH83901.1"/>
    </source>
</evidence>
<keyword evidence="2" id="KW-1185">Reference proteome</keyword>
<accession>A0A514CTU3</accession>
<proteinExistence type="predicted"/>
<dbReference type="Proteomes" id="UP000316962">
    <property type="component" value="Segment"/>
</dbReference>
<dbReference type="EMBL" id="MK962628">
    <property type="protein sequence ID" value="QDH83901.1"/>
    <property type="molecule type" value="Genomic_DNA"/>
</dbReference>
<reference evidence="1 2" key="1">
    <citation type="submission" date="2019-05" db="EMBL/GenBank/DDBJ databases">
        <title>Complete genome sequence of sixteen phages from Abidjan, cote d'Ivoire, isolated on a single strain of Achromobacter xylosoxidans.</title>
        <authorList>
            <person name="Essoh C."/>
            <person name="Vernadet J.-P."/>
            <person name="Vergnaud G."/>
            <person name="Pourcel C."/>
        </authorList>
    </citation>
    <scope>NUCLEOTIDE SEQUENCE [LARGE SCALE GENOMIC DNA]</scope>
</reference>